<gene>
    <name evidence="9" type="ORF">ACFO6W_18970</name>
</gene>
<dbReference type="SUPFAM" id="SSF48452">
    <property type="entry name" value="TPR-like"/>
    <property type="match status" value="1"/>
</dbReference>
<name>A0ABV9L166_9BACT</name>
<reference evidence="10" key="1">
    <citation type="journal article" date="2019" name="Int. J. Syst. Evol. Microbiol.">
        <title>The Global Catalogue of Microorganisms (GCM) 10K type strain sequencing project: providing services to taxonomists for standard genome sequencing and annotation.</title>
        <authorList>
            <consortium name="The Broad Institute Genomics Platform"/>
            <consortium name="The Broad Institute Genome Sequencing Center for Infectious Disease"/>
            <person name="Wu L."/>
            <person name="Ma J."/>
        </authorList>
    </citation>
    <scope>NUCLEOTIDE SEQUENCE [LARGE SCALE GENOMIC DNA]</scope>
    <source>
        <strain evidence="10">CCUG 66188</strain>
    </source>
</reference>
<comment type="caution">
    <text evidence="9">The sequence shown here is derived from an EMBL/GenBank/DDBJ whole genome shotgun (WGS) entry which is preliminary data.</text>
</comment>
<dbReference type="Proteomes" id="UP001596023">
    <property type="component" value="Unassembled WGS sequence"/>
</dbReference>
<evidence type="ECO:0000259" key="8">
    <source>
        <dbReference type="Pfam" id="PF14322"/>
    </source>
</evidence>
<evidence type="ECO:0000256" key="5">
    <source>
        <dbReference type="ARBA" id="ARBA00023237"/>
    </source>
</evidence>
<comment type="similarity">
    <text evidence="2">Belongs to the SusD family.</text>
</comment>
<feature type="compositionally biased region" description="Basic and acidic residues" evidence="6">
    <location>
        <begin position="554"/>
        <end position="574"/>
    </location>
</feature>
<keyword evidence="10" id="KW-1185">Reference proteome</keyword>
<protein>
    <submittedName>
        <fullName evidence="9">RagB/SusD family nutrient uptake outer membrane protein</fullName>
    </submittedName>
</protein>
<keyword evidence="5" id="KW-0998">Cell outer membrane</keyword>
<organism evidence="9 10">
    <name type="scientific">Dysgonomonas termitidis</name>
    <dbReference type="NCBI Taxonomy" id="1516126"/>
    <lineage>
        <taxon>Bacteria</taxon>
        <taxon>Pseudomonadati</taxon>
        <taxon>Bacteroidota</taxon>
        <taxon>Bacteroidia</taxon>
        <taxon>Bacteroidales</taxon>
        <taxon>Dysgonomonadaceae</taxon>
        <taxon>Dysgonomonas</taxon>
    </lineage>
</organism>
<dbReference type="Gene3D" id="1.25.40.390">
    <property type="match status" value="1"/>
</dbReference>
<dbReference type="InterPro" id="IPR012944">
    <property type="entry name" value="SusD_RagB_dom"/>
</dbReference>
<proteinExistence type="inferred from homology"/>
<dbReference type="EMBL" id="JBHSGN010000117">
    <property type="protein sequence ID" value="MFC4675773.1"/>
    <property type="molecule type" value="Genomic_DNA"/>
</dbReference>
<evidence type="ECO:0000256" key="6">
    <source>
        <dbReference type="SAM" id="MobiDB-lite"/>
    </source>
</evidence>
<evidence type="ECO:0000256" key="4">
    <source>
        <dbReference type="ARBA" id="ARBA00023136"/>
    </source>
</evidence>
<dbReference type="PROSITE" id="PS51257">
    <property type="entry name" value="PROKAR_LIPOPROTEIN"/>
    <property type="match status" value="1"/>
</dbReference>
<evidence type="ECO:0000256" key="3">
    <source>
        <dbReference type="ARBA" id="ARBA00022729"/>
    </source>
</evidence>
<evidence type="ECO:0000259" key="7">
    <source>
        <dbReference type="Pfam" id="PF07980"/>
    </source>
</evidence>
<dbReference type="Pfam" id="PF07980">
    <property type="entry name" value="SusD_RagB"/>
    <property type="match status" value="1"/>
</dbReference>
<evidence type="ECO:0000313" key="10">
    <source>
        <dbReference type="Proteomes" id="UP001596023"/>
    </source>
</evidence>
<dbReference type="RefSeq" id="WP_379999318.1">
    <property type="nucleotide sequence ID" value="NZ_JBHSGN010000117.1"/>
</dbReference>
<keyword evidence="4" id="KW-0472">Membrane</keyword>
<feature type="domain" description="SusD-like N-terminal" evidence="8">
    <location>
        <begin position="98"/>
        <end position="225"/>
    </location>
</feature>
<feature type="domain" description="RagB/SusD" evidence="7">
    <location>
        <begin position="302"/>
        <end position="559"/>
    </location>
</feature>
<sequence length="574" mass="66130">MKSNNYIKTIKAFSIAAGILFLSVGCDDFLAEKEVPRIGNEFYKTKQGVLSAVDATYSYMRYGVGGEFTNLFTELGTDLIVGAVGGISKPTDSYNSGLNPAWENLHNWWENNYKAINITNEVLQALPEIEGMSESEKRQCTSEMRFFRGYYYFDLVQQFGSIPLVTVADPVSVRTDFKRAPVSNIYNQIISDLRYAEENLNETATEKKGKATKYAAAHLLAKVYLTRGSAVAEQRGQQTTDMDSTLYYARKVIGNTKYALLDNFSDLWDIDNMGNKEVIFSVQFTYDLIYNGGGNYGHLYWCSSYESVPGMVRDIANGRPWGFHRPTNKVMFELFDRKNDSRFYKSFRWVNYANKAEKGLAIGDTAIYYSLNAPKPGSTHKYTYFQWNKEDETKNNDRYPSLIKHFDPKRATVAEQRGSREWVRMRLGETYLIAAEAAGRKGDYTTAITYINKLRERAAWKADEAKYPQYWIEEGGEEGDTNSTFPLIKVTENDIKTNFVDFMLDERGRELLGEYYRWEDLVRCEKLVEYVTKWNATAARNIKDYHRVRPIPQKHIDRLNPRGPIEEEQNKGYF</sequence>
<dbReference type="Pfam" id="PF14322">
    <property type="entry name" value="SusD-like_3"/>
    <property type="match status" value="1"/>
</dbReference>
<accession>A0ABV9L166</accession>
<evidence type="ECO:0000256" key="1">
    <source>
        <dbReference type="ARBA" id="ARBA00004442"/>
    </source>
</evidence>
<feature type="region of interest" description="Disordered" evidence="6">
    <location>
        <begin position="553"/>
        <end position="574"/>
    </location>
</feature>
<comment type="subcellular location">
    <subcellularLocation>
        <location evidence="1">Cell outer membrane</location>
    </subcellularLocation>
</comment>
<evidence type="ECO:0000313" key="9">
    <source>
        <dbReference type="EMBL" id="MFC4675773.1"/>
    </source>
</evidence>
<keyword evidence="3" id="KW-0732">Signal</keyword>
<evidence type="ECO:0000256" key="2">
    <source>
        <dbReference type="ARBA" id="ARBA00006275"/>
    </source>
</evidence>
<dbReference type="InterPro" id="IPR011990">
    <property type="entry name" value="TPR-like_helical_dom_sf"/>
</dbReference>
<dbReference type="InterPro" id="IPR033985">
    <property type="entry name" value="SusD-like_N"/>
</dbReference>